<reference evidence="1 2" key="1">
    <citation type="submission" date="2018-04" db="EMBL/GenBank/DDBJ databases">
        <title>Genomic Encyclopedia of Archaeal and Bacterial Type Strains, Phase II (KMG-II): from individual species to whole genera.</title>
        <authorList>
            <person name="Goeker M."/>
        </authorList>
    </citation>
    <scope>NUCLEOTIDE SEQUENCE [LARGE SCALE GENOMIC DNA]</scope>
    <source>
        <strain evidence="1 2">DSM 29955</strain>
    </source>
</reference>
<proteinExistence type="predicted"/>
<sequence>MNEGRPWRGFAFAMDRLDGWLARRTGHTSDFGARFDMEAAALFGDVLSLIIMRSGQTGPEVLILGFMRYAFVITGLFIPKLRGVLPPSTRRKTICVV</sequence>
<name>A0A2T6KRR1_9RHOB</name>
<keyword evidence="2" id="KW-1185">Reference proteome</keyword>
<dbReference type="InterPro" id="IPR000462">
    <property type="entry name" value="CDP-OH_P_trans"/>
</dbReference>
<dbReference type="Pfam" id="PF01066">
    <property type="entry name" value="CDP-OH_P_transf"/>
    <property type="match status" value="1"/>
</dbReference>
<dbReference type="GO" id="GO:0016780">
    <property type="term" value="F:phosphotransferase activity, for other substituted phosphate groups"/>
    <property type="evidence" value="ECO:0007669"/>
    <property type="project" value="InterPro"/>
</dbReference>
<dbReference type="GO" id="GO:0008654">
    <property type="term" value="P:phospholipid biosynthetic process"/>
    <property type="evidence" value="ECO:0007669"/>
    <property type="project" value="InterPro"/>
</dbReference>
<dbReference type="Proteomes" id="UP000244523">
    <property type="component" value="Unassembled WGS sequence"/>
</dbReference>
<organism evidence="1 2">
    <name type="scientific">Yoonia sediminilitoris</name>
    <dbReference type="NCBI Taxonomy" id="1286148"/>
    <lineage>
        <taxon>Bacteria</taxon>
        <taxon>Pseudomonadati</taxon>
        <taxon>Pseudomonadota</taxon>
        <taxon>Alphaproteobacteria</taxon>
        <taxon>Rhodobacterales</taxon>
        <taxon>Paracoccaceae</taxon>
        <taxon>Yoonia</taxon>
    </lineage>
</organism>
<dbReference type="AlphaFoldDB" id="A0A2T6KRR1"/>
<evidence type="ECO:0000313" key="1">
    <source>
        <dbReference type="EMBL" id="PUB19241.1"/>
    </source>
</evidence>
<gene>
    <name evidence="1" type="ORF">C8N45_101836</name>
</gene>
<keyword evidence="1" id="KW-0808">Transferase</keyword>
<comment type="caution">
    <text evidence="1">The sequence shown here is derived from an EMBL/GenBank/DDBJ whole genome shotgun (WGS) entry which is preliminary data.</text>
</comment>
<evidence type="ECO:0000313" key="2">
    <source>
        <dbReference type="Proteomes" id="UP000244523"/>
    </source>
</evidence>
<dbReference type="InterPro" id="IPR043130">
    <property type="entry name" value="CDP-OH_PTrfase_TM_dom"/>
</dbReference>
<dbReference type="Gene3D" id="1.20.120.1760">
    <property type="match status" value="1"/>
</dbReference>
<dbReference type="EMBL" id="QBUD01000001">
    <property type="protein sequence ID" value="PUB19241.1"/>
    <property type="molecule type" value="Genomic_DNA"/>
</dbReference>
<protein>
    <submittedName>
        <fullName evidence="1">CDP-alcohol phosphatidyltransferase-like enzyme</fullName>
    </submittedName>
</protein>
<dbReference type="RefSeq" id="WP_309498503.1">
    <property type="nucleotide sequence ID" value="NZ_QBUD01000001.1"/>
</dbReference>
<accession>A0A2T6KRR1</accession>
<dbReference type="GO" id="GO:0016020">
    <property type="term" value="C:membrane"/>
    <property type="evidence" value="ECO:0007669"/>
    <property type="project" value="InterPro"/>
</dbReference>